<organism evidence="2 3">
    <name type="scientific">Gelidibacter algens</name>
    <dbReference type="NCBI Taxonomy" id="49280"/>
    <lineage>
        <taxon>Bacteria</taxon>
        <taxon>Pseudomonadati</taxon>
        <taxon>Bacteroidota</taxon>
        <taxon>Flavobacteriia</taxon>
        <taxon>Flavobacteriales</taxon>
        <taxon>Flavobacteriaceae</taxon>
        <taxon>Gelidibacter</taxon>
    </lineage>
</organism>
<evidence type="ECO:0000256" key="1">
    <source>
        <dbReference type="SAM" id="Phobius"/>
    </source>
</evidence>
<accession>A0A327S7N5</accession>
<evidence type="ECO:0000313" key="3">
    <source>
        <dbReference type="Proteomes" id="UP000248987"/>
    </source>
</evidence>
<keyword evidence="3" id="KW-1185">Reference proteome</keyword>
<name>A0A327S7N5_9FLAO</name>
<proteinExistence type="predicted"/>
<gene>
    <name evidence="2" type="ORF">LX77_01784</name>
</gene>
<dbReference type="Proteomes" id="UP000248987">
    <property type="component" value="Unassembled WGS sequence"/>
</dbReference>
<comment type="caution">
    <text evidence="2">The sequence shown here is derived from an EMBL/GenBank/DDBJ whole genome shotgun (WGS) entry which is preliminary data.</text>
</comment>
<sequence length="51" mass="5820">MSSILVNDDPIAIILILSLLITVLLTDAIYDVIRYVSVKLLTYYRIPQILK</sequence>
<dbReference type="RefSeq" id="WP_157487220.1">
    <property type="nucleotide sequence ID" value="NZ_LZRN01000027.1"/>
</dbReference>
<protein>
    <submittedName>
        <fullName evidence="2">Uncharacterized protein</fullName>
    </submittedName>
</protein>
<keyword evidence="1" id="KW-1133">Transmembrane helix</keyword>
<dbReference type="EMBL" id="QLLQ01000005">
    <property type="protein sequence ID" value="RAJ24788.1"/>
    <property type="molecule type" value="Genomic_DNA"/>
</dbReference>
<keyword evidence="1" id="KW-0472">Membrane</keyword>
<evidence type="ECO:0000313" key="2">
    <source>
        <dbReference type="EMBL" id="RAJ24788.1"/>
    </source>
</evidence>
<dbReference type="AlphaFoldDB" id="A0A327S7N5"/>
<reference evidence="2 3" key="1">
    <citation type="submission" date="2018-06" db="EMBL/GenBank/DDBJ databases">
        <title>Genomic Encyclopedia of Archaeal and Bacterial Type Strains, Phase II (KMG-II): from individual species to whole genera.</title>
        <authorList>
            <person name="Goeker M."/>
        </authorList>
    </citation>
    <scope>NUCLEOTIDE SEQUENCE [LARGE SCALE GENOMIC DNA]</scope>
    <source>
        <strain evidence="2 3">DSM 12408</strain>
    </source>
</reference>
<feature type="transmembrane region" description="Helical" evidence="1">
    <location>
        <begin position="12"/>
        <end position="33"/>
    </location>
</feature>
<keyword evidence="1" id="KW-0812">Transmembrane</keyword>